<dbReference type="VEuPathDB" id="VectorBase:PHUM395610"/>
<evidence type="ECO:0000256" key="1">
    <source>
        <dbReference type="SAM" id="Phobius"/>
    </source>
</evidence>
<reference evidence="2" key="1">
    <citation type="submission" date="2007-04" db="EMBL/GenBank/DDBJ databases">
        <title>Annotation of Pediculus humanus corporis strain USDA.</title>
        <authorList>
            <person name="Kirkness E."/>
            <person name="Hannick L."/>
            <person name="Hass B."/>
            <person name="Bruggner R."/>
            <person name="Lawson D."/>
            <person name="Bidwell S."/>
            <person name="Joardar V."/>
            <person name="Caler E."/>
            <person name="Walenz B."/>
            <person name="Inman J."/>
            <person name="Schobel S."/>
            <person name="Galinsky K."/>
            <person name="Amedeo P."/>
            <person name="Strausberg R."/>
        </authorList>
    </citation>
    <scope>NUCLEOTIDE SEQUENCE</scope>
    <source>
        <strain evidence="2">USDA</strain>
    </source>
</reference>
<dbReference type="EMBL" id="AAZO01004636">
    <property type="status" value="NOT_ANNOTATED_CDS"/>
    <property type="molecule type" value="Genomic_DNA"/>
</dbReference>
<dbReference type="GeneID" id="8237703"/>
<keyword evidence="4" id="KW-1185">Reference proteome</keyword>
<sequence length="226" mass="25856">MWNEDDSMEKSGKWLFGNWGVLNEYSPLIVGLACGFGVVLIVVTTMTLWKYCLLTATKKMCCRGTYGIATCQIEKNSAPLREKQENSNDFDNFKRFEIHESKKNYSMLRRSATVDFNYTIIKTSSNSRLDLSQVVEPLMMTRDSFTSQSNLNQYNPVIEYSKDFSKSTTALEDLYAKVNYSKKIKNRMRKDDAAIIAMSKSHSGNNNTLDEQSYPAIVVYDERTAL</sequence>
<reference evidence="2" key="2">
    <citation type="submission" date="2007-04" db="EMBL/GenBank/DDBJ databases">
        <title>The genome of the human body louse.</title>
        <authorList>
            <consortium name="The Human Body Louse Genome Consortium"/>
            <person name="Kirkness E."/>
            <person name="Walenz B."/>
            <person name="Hass B."/>
            <person name="Bruggner R."/>
            <person name="Strausberg R."/>
        </authorList>
    </citation>
    <scope>NUCLEOTIDE SEQUENCE</scope>
    <source>
        <strain evidence="2">USDA</strain>
    </source>
</reference>
<name>E0VR97_PEDHC</name>
<evidence type="ECO:0000313" key="3">
    <source>
        <dbReference type="EnsemblMetazoa" id="PHUM395610-PA"/>
    </source>
</evidence>
<keyword evidence="1" id="KW-0812">Transmembrane</keyword>
<dbReference type="OrthoDB" id="6412219at2759"/>
<dbReference type="EMBL" id="DS235459">
    <property type="protein sequence ID" value="EEB15903.1"/>
    <property type="molecule type" value="Genomic_DNA"/>
</dbReference>
<evidence type="ECO:0000313" key="2">
    <source>
        <dbReference type="EMBL" id="EEB15903.1"/>
    </source>
</evidence>
<organism>
    <name type="scientific">Pediculus humanus subsp. corporis</name>
    <name type="common">Body louse</name>
    <dbReference type="NCBI Taxonomy" id="121224"/>
    <lineage>
        <taxon>Eukaryota</taxon>
        <taxon>Metazoa</taxon>
        <taxon>Ecdysozoa</taxon>
        <taxon>Arthropoda</taxon>
        <taxon>Hexapoda</taxon>
        <taxon>Insecta</taxon>
        <taxon>Pterygota</taxon>
        <taxon>Neoptera</taxon>
        <taxon>Paraneoptera</taxon>
        <taxon>Psocodea</taxon>
        <taxon>Troctomorpha</taxon>
        <taxon>Phthiraptera</taxon>
        <taxon>Anoplura</taxon>
        <taxon>Pediculidae</taxon>
        <taxon>Pediculus</taxon>
    </lineage>
</organism>
<proteinExistence type="predicted"/>
<dbReference type="RefSeq" id="XP_002428641.1">
    <property type="nucleotide sequence ID" value="XM_002428596.1"/>
</dbReference>
<dbReference type="HOGENOM" id="CLU_1226104_0_0_1"/>
<dbReference type="Proteomes" id="UP000009046">
    <property type="component" value="Unassembled WGS sequence"/>
</dbReference>
<keyword evidence="1" id="KW-1133">Transmembrane helix</keyword>
<dbReference type="AlphaFoldDB" id="E0VR97"/>
<dbReference type="STRING" id="121224.E0VR97"/>
<accession>E0VR97</accession>
<dbReference type="EMBL" id="AAZO01004635">
    <property type="status" value="NOT_ANNOTATED_CDS"/>
    <property type="molecule type" value="Genomic_DNA"/>
</dbReference>
<keyword evidence="1" id="KW-0472">Membrane</keyword>
<dbReference type="EnsemblMetazoa" id="PHUM395610-RA">
    <property type="protein sequence ID" value="PHUM395610-PA"/>
    <property type="gene ID" value="PHUM395610"/>
</dbReference>
<evidence type="ECO:0000313" key="4">
    <source>
        <dbReference type="Proteomes" id="UP000009046"/>
    </source>
</evidence>
<gene>
    <name evidence="3" type="primary">8237703</name>
    <name evidence="2" type="ORF">Phum_PHUM395610</name>
</gene>
<protein>
    <submittedName>
        <fullName evidence="2 3">Uncharacterized protein</fullName>
    </submittedName>
</protein>
<feature type="transmembrane region" description="Helical" evidence="1">
    <location>
        <begin position="28"/>
        <end position="49"/>
    </location>
</feature>
<reference evidence="3" key="3">
    <citation type="submission" date="2021-02" db="UniProtKB">
        <authorList>
            <consortium name="EnsemblMetazoa"/>
        </authorList>
    </citation>
    <scope>IDENTIFICATION</scope>
    <source>
        <strain evidence="3">USDA</strain>
    </source>
</reference>
<dbReference type="CTD" id="8237703"/>
<dbReference type="KEGG" id="phu:Phum_PHUM395610"/>
<dbReference type="eggNOG" id="ENOG502RYMH">
    <property type="taxonomic scope" value="Eukaryota"/>
</dbReference>
<dbReference type="InParanoid" id="E0VR97"/>